<keyword evidence="3" id="KW-1185">Reference proteome</keyword>
<proteinExistence type="predicted"/>
<organism evidence="2 3">
    <name type="scientific">Batrachochytrium dendrobatidis (strain JAM81 / FGSC 10211)</name>
    <name type="common">Frog chytrid fungus</name>
    <dbReference type="NCBI Taxonomy" id="684364"/>
    <lineage>
        <taxon>Eukaryota</taxon>
        <taxon>Fungi</taxon>
        <taxon>Fungi incertae sedis</taxon>
        <taxon>Chytridiomycota</taxon>
        <taxon>Chytridiomycota incertae sedis</taxon>
        <taxon>Chytridiomycetes</taxon>
        <taxon>Rhizophydiales</taxon>
        <taxon>Rhizophydiales incertae sedis</taxon>
        <taxon>Batrachochytrium</taxon>
    </lineage>
</organism>
<protein>
    <submittedName>
        <fullName evidence="2">Uncharacterized protein</fullName>
    </submittedName>
</protein>
<name>F4NX36_BATDJ</name>
<feature type="region of interest" description="Disordered" evidence="1">
    <location>
        <begin position="157"/>
        <end position="186"/>
    </location>
</feature>
<dbReference type="GeneID" id="18238003"/>
<reference evidence="2 3" key="1">
    <citation type="submission" date="2009-12" db="EMBL/GenBank/DDBJ databases">
        <title>The draft genome of Batrachochytrium dendrobatidis.</title>
        <authorList>
            <consortium name="US DOE Joint Genome Institute (JGI-PGF)"/>
            <person name="Kuo A."/>
            <person name="Salamov A."/>
            <person name="Schmutz J."/>
            <person name="Lucas S."/>
            <person name="Pitluck S."/>
            <person name="Rosenblum E."/>
            <person name="Stajich J."/>
            <person name="Eisen M."/>
            <person name="Grigoriev I.V."/>
        </authorList>
    </citation>
    <scope>NUCLEOTIDE SEQUENCE [LARGE SCALE GENOMIC DNA]</scope>
    <source>
        <strain evidence="3">JAM81 / FGSC 10211</strain>
    </source>
</reference>
<dbReference type="InParanoid" id="F4NX36"/>
<dbReference type="HOGENOM" id="CLU_1454126_0_0_1"/>
<dbReference type="RefSeq" id="XP_006676588.1">
    <property type="nucleotide sequence ID" value="XM_006676525.1"/>
</dbReference>
<evidence type="ECO:0000256" key="1">
    <source>
        <dbReference type="SAM" id="MobiDB-lite"/>
    </source>
</evidence>
<dbReference type="Proteomes" id="UP000007241">
    <property type="component" value="Unassembled WGS sequence"/>
</dbReference>
<dbReference type="AlphaFoldDB" id="F4NX36"/>
<accession>F4NX36</accession>
<sequence length="186" mass="21020">MPKPASPTKSVVAKKTCSDLASKVEKAVHAFNLWCQQCLHGDAAAHDKFAHAIKSFSTDWKCVFASGDKAEYSGIKDWFNYDLKVANDPLAKCHSSNFETIWENQDAILLSYDSEWSKKGVPTHTIYSAMWIKDKDAPHGVKCVYWSESQQKKTECTAVDLQEHSKEDKKRQAEEHAQPKSPKKTK</sequence>
<dbReference type="Gene3D" id="3.10.450.50">
    <property type="match status" value="1"/>
</dbReference>
<dbReference type="OrthoDB" id="10397792at2759"/>
<gene>
    <name evidence="2" type="ORF">BATDEDRAFT_22630</name>
</gene>
<evidence type="ECO:0000313" key="3">
    <source>
        <dbReference type="Proteomes" id="UP000007241"/>
    </source>
</evidence>
<evidence type="ECO:0000313" key="2">
    <source>
        <dbReference type="EMBL" id="EGF82288.1"/>
    </source>
</evidence>
<dbReference type="EMBL" id="GL882880">
    <property type="protein sequence ID" value="EGF82288.1"/>
    <property type="molecule type" value="Genomic_DNA"/>
</dbReference>
<feature type="compositionally biased region" description="Basic and acidic residues" evidence="1">
    <location>
        <begin position="157"/>
        <end position="178"/>
    </location>
</feature>